<dbReference type="EMBL" id="MU003492">
    <property type="protein sequence ID" value="KAF2478103.1"/>
    <property type="molecule type" value="Genomic_DNA"/>
</dbReference>
<comment type="caution">
    <text evidence="1">The sequence shown here is derived from an EMBL/GenBank/DDBJ whole genome shotgun (WGS) entry which is preliminary data.</text>
</comment>
<dbReference type="Proteomes" id="UP000799755">
    <property type="component" value="Unassembled WGS sequence"/>
</dbReference>
<proteinExistence type="predicted"/>
<sequence length="290" mass="33307">MQSPRSGRMPSYRGYIDGGIPFRASPMRSQSSRDMTRYGEGEFDGMGEKERLRRAQRLPGTRALCFDEGIAELVGSIAAAHEHLEPLKGIFEEEIQHIRPYTDQAIIDALWEMRFELKRKPNRRVSKRNDEKDDVGRWKEFAKSNRKVKQTSARLENALVAAANGFKPTISQPRKKIKEAEDKAWIERTVSKLNISGTQCLELLRVSRKKYSQFDPLLEELRFIERILEPWKAFADGAGEGEDAIWLVLYGRTGGHDSLSPRRSFSLNYFRKNVPPCIARNPSCQEQFVT</sequence>
<accession>A0ACB6RH52</accession>
<gene>
    <name evidence="1" type="ORF">BDR25DRAFT_348385</name>
</gene>
<evidence type="ECO:0000313" key="1">
    <source>
        <dbReference type="EMBL" id="KAF2478103.1"/>
    </source>
</evidence>
<evidence type="ECO:0000313" key="2">
    <source>
        <dbReference type="Proteomes" id="UP000799755"/>
    </source>
</evidence>
<organism evidence="1 2">
    <name type="scientific">Lindgomyces ingoldianus</name>
    <dbReference type="NCBI Taxonomy" id="673940"/>
    <lineage>
        <taxon>Eukaryota</taxon>
        <taxon>Fungi</taxon>
        <taxon>Dikarya</taxon>
        <taxon>Ascomycota</taxon>
        <taxon>Pezizomycotina</taxon>
        <taxon>Dothideomycetes</taxon>
        <taxon>Pleosporomycetidae</taxon>
        <taxon>Pleosporales</taxon>
        <taxon>Lindgomycetaceae</taxon>
        <taxon>Lindgomyces</taxon>
    </lineage>
</organism>
<keyword evidence="2" id="KW-1185">Reference proteome</keyword>
<protein>
    <submittedName>
        <fullName evidence="1">Uncharacterized protein</fullName>
    </submittedName>
</protein>
<name>A0ACB6RH52_9PLEO</name>
<reference evidence="1" key="1">
    <citation type="journal article" date="2020" name="Stud. Mycol.">
        <title>101 Dothideomycetes genomes: a test case for predicting lifestyles and emergence of pathogens.</title>
        <authorList>
            <person name="Haridas S."/>
            <person name="Albert R."/>
            <person name="Binder M."/>
            <person name="Bloem J."/>
            <person name="Labutti K."/>
            <person name="Salamov A."/>
            <person name="Andreopoulos B."/>
            <person name="Baker S."/>
            <person name="Barry K."/>
            <person name="Bills G."/>
            <person name="Bluhm B."/>
            <person name="Cannon C."/>
            <person name="Castanera R."/>
            <person name="Culley D."/>
            <person name="Daum C."/>
            <person name="Ezra D."/>
            <person name="Gonzalez J."/>
            <person name="Henrissat B."/>
            <person name="Kuo A."/>
            <person name="Liang C."/>
            <person name="Lipzen A."/>
            <person name="Lutzoni F."/>
            <person name="Magnuson J."/>
            <person name="Mondo S."/>
            <person name="Nolan M."/>
            <person name="Ohm R."/>
            <person name="Pangilinan J."/>
            <person name="Park H.-J."/>
            <person name="Ramirez L."/>
            <person name="Alfaro M."/>
            <person name="Sun H."/>
            <person name="Tritt A."/>
            <person name="Yoshinaga Y."/>
            <person name="Zwiers L.-H."/>
            <person name="Turgeon B."/>
            <person name="Goodwin S."/>
            <person name="Spatafora J."/>
            <person name="Crous P."/>
            <person name="Grigoriev I."/>
        </authorList>
    </citation>
    <scope>NUCLEOTIDE SEQUENCE</scope>
    <source>
        <strain evidence="1">ATCC 200398</strain>
    </source>
</reference>